<dbReference type="AlphaFoldDB" id="A0A084VGJ2"/>
<dbReference type="EMBL" id="KE524828">
    <property type="protein sequence ID" value="KFB37086.1"/>
    <property type="molecule type" value="Genomic_DNA"/>
</dbReference>
<evidence type="ECO:0000313" key="2">
    <source>
        <dbReference type="EMBL" id="KFB37086.1"/>
    </source>
</evidence>
<protein>
    <submittedName>
        <fullName evidence="2 3">Uncharacterized protein</fullName>
    </submittedName>
</protein>
<reference evidence="3" key="2">
    <citation type="submission" date="2020-05" db="UniProtKB">
        <authorList>
            <consortium name="EnsemblMetazoa"/>
        </authorList>
    </citation>
    <scope>IDENTIFICATION</scope>
</reference>
<keyword evidence="4" id="KW-1185">Reference proteome</keyword>
<name>A0A084VGJ2_ANOSI</name>
<evidence type="ECO:0000256" key="1">
    <source>
        <dbReference type="SAM" id="MobiDB-lite"/>
    </source>
</evidence>
<organism evidence="2">
    <name type="scientific">Anopheles sinensis</name>
    <name type="common">Mosquito</name>
    <dbReference type="NCBI Taxonomy" id="74873"/>
    <lineage>
        <taxon>Eukaryota</taxon>
        <taxon>Metazoa</taxon>
        <taxon>Ecdysozoa</taxon>
        <taxon>Arthropoda</taxon>
        <taxon>Hexapoda</taxon>
        <taxon>Insecta</taxon>
        <taxon>Pterygota</taxon>
        <taxon>Neoptera</taxon>
        <taxon>Endopterygota</taxon>
        <taxon>Diptera</taxon>
        <taxon>Nematocera</taxon>
        <taxon>Culicoidea</taxon>
        <taxon>Culicidae</taxon>
        <taxon>Anophelinae</taxon>
        <taxon>Anopheles</taxon>
    </lineage>
</organism>
<gene>
    <name evidence="2" type="ORF">ZHAS_00004293</name>
</gene>
<evidence type="ECO:0000313" key="3">
    <source>
        <dbReference type="EnsemblMetazoa" id="ASIC004293-PA"/>
    </source>
</evidence>
<reference evidence="2 4" key="1">
    <citation type="journal article" date="2014" name="BMC Genomics">
        <title>Genome sequence of Anopheles sinensis provides insight into genetics basis of mosquito competence for malaria parasites.</title>
        <authorList>
            <person name="Zhou D."/>
            <person name="Zhang D."/>
            <person name="Ding G."/>
            <person name="Shi L."/>
            <person name="Hou Q."/>
            <person name="Ye Y."/>
            <person name="Xu Y."/>
            <person name="Zhou H."/>
            <person name="Xiong C."/>
            <person name="Li S."/>
            <person name="Yu J."/>
            <person name="Hong S."/>
            <person name="Yu X."/>
            <person name="Zou P."/>
            <person name="Chen C."/>
            <person name="Chang X."/>
            <person name="Wang W."/>
            <person name="Lv Y."/>
            <person name="Sun Y."/>
            <person name="Ma L."/>
            <person name="Shen B."/>
            <person name="Zhu C."/>
        </authorList>
    </citation>
    <scope>NUCLEOTIDE SEQUENCE [LARGE SCALE GENOMIC DNA]</scope>
</reference>
<dbReference type="Proteomes" id="UP000030765">
    <property type="component" value="Unassembled WGS sequence"/>
</dbReference>
<dbReference type="VEuPathDB" id="VectorBase:ASIC004293"/>
<dbReference type="EnsemblMetazoa" id="ASIC004293-RA">
    <property type="protein sequence ID" value="ASIC004293-PA"/>
    <property type="gene ID" value="ASIC004293"/>
</dbReference>
<dbReference type="EMBL" id="ATLV01012950">
    <property type="status" value="NOT_ANNOTATED_CDS"/>
    <property type="molecule type" value="Genomic_DNA"/>
</dbReference>
<sequence length="86" mass="9614">MCKIANRGTEEQPNGDEEGQKEMMRQILSVPGDLDLAPSFACEPGSEPYVPYRCTDARVSSVGEERLSRFVRSVVRSRKGRRKGPN</sequence>
<evidence type="ECO:0000313" key="4">
    <source>
        <dbReference type="Proteomes" id="UP000030765"/>
    </source>
</evidence>
<feature type="region of interest" description="Disordered" evidence="1">
    <location>
        <begin position="1"/>
        <end position="23"/>
    </location>
</feature>
<proteinExistence type="predicted"/>
<accession>A0A084VGJ2</accession>